<feature type="transmembrane region" description="Helical" evidence="3">
    <location>
        <begin position="6"/>
        <end position="27"/>
    </location>
</feature>
<dbReference type="Gene3D" id="2.10.109.10">
    <property type="entry name" value="Umud Fragment, subunit A"/>
    <property type="match status" value="1"/>
</dbReference>
<reference evidence="5 6" key="1">
    <citation type="submission" date="2020-04" db="EMBL/GenBank/DDBJ databases">
        <title>Staphylococcus species from domestic dog.</title>
        <authorList>
            <person name="Paterson G.K."/>
        </authorList>
    </citation>
    <scope>NUCLEOTIDE SEQUENCE [LARGE SCALE GENOMIC DNA]</scope>
    <source>
        <strain evidence="5 6">H16/1A</strain>
    </source>
</reference>
<evidence type="ECO:0000256" key="3">
    <source>
        <dbReference type="RuleBase" id="RU362042"/>
    </source>
</evidence>
<gene>
    <name evidence="5" type="primary">lepB</name>
    <name evidence="5" type="ORF">HHH54_06755</name>
</gene>
<comment type="subcellular location">
    <subcellularLocation>
        <location evidence="1">Cell membrane</location>
        <topology evidence="1">Single-pass type II membrane protein</topology>
    </subcellularLocation>
    <subcellularLocation>
        <location evidence="3">Membrane</location>
        <topology evidence="3">Single-pass type II membrane protein</topology>
    </subcellularLocation>
</comment>
<sequence length="172" mass="19846">MPKVVQSIFAFVLAVLVLGLLVAFVIIPYKVDGTNMAPALSQDDRLLINKIKPRLNLLNHGDIIVFRHQDQYHIGRIIGQQGQSVVFKNGQLELDYQPVEEPYLKQKSNETWSARTLPNAQSDIIPPHTYLVMNDQRHNRYDSRQYGLVDKKDVIGNVMIRYYPFEHITVNF</sequence>
<dbReference type="GO" id="GO:0009003">
    <property type="term" value="F:signal peptidase activity"/>
    <property type="evidence" value="ECO:0007669"/>
    <property type="project" value="UniProtKB-EC"/>
</dbReference>
<comment type="similarity">
    <text evidence="2 3">Belongs to the peptidase S26 family.</text>
</comment>
<dbReference type="Proteomes" id="UP000751852">
    <property type="component" value="Unassembled WGS sequence"/>
</dbReference>
<protein>
    <recommendedName>
        <fullName evidence="3">Signal peptidase I</fullName>
        <ecNumber evidence="3">3.4.21.89</ecNumber>
    </recommendedName>
</protein>
<dbReference type="NCBIfam" id="TIGR02227">
    <property type="entry name" value="sigpep_I_bact"/>
    <property type="match status" value="1"/>
</dbReference>
<accession>A0ABS0T996</accession>
<dbReference type="PRINTS" id="PR00727">
    <property type="entry name" value="LEADERPTASE"/>
</dbReference>
<evidence type="ECO:0000256" key="2">
    <source>
        <dbReference type="ARBA" id="ARBA00009370"/>
    </source>
</evidence>
<dbReference type="PANTHER" id="PTHR43390">
    <property type="entry name" value="SIGNAL PEPTIDASE I"/>
    <property type="match status" value="1"/>
</dbReference>
<evidence type="ECO:0000313" key="5">
    <source>
        <dbReference type="EMBL" id="MBI5975301.1"/>
    </source>
</evidence>
<dbReference type="EMBL" id="JABANU010000014">
    <property type="protein sequence ID" value="MBI5975301.1"/>
    <property type="molecule type" value="Genomic_DNA"/>
</dbReference>
<keyword evidence="3" id="KW-0645">Protease</keyword>
<dbReference type="RefSeq" id="WP_198618080.1">
    <property type="nucleotide sequence ID" value="NZ_JABANU010000014.1"/>
</dbReference>
<dbReference type="EC" id="3.4.21.89" evidence="3"/>
<feature type="domain" description="Peptidase S26" evidence="4">
    <location>
        <begin position="6"/>
        <end position="163"/>
    </location>
</feature>
<keyword evidence="3" id="KW-0472">Membrane</keyword>
<keyword evidence="3" id="KW-0812">Transmembrane</keyword>
<proteinExistence type="inferred from homology"/>
<organism evidence="5 6">
    <name type="scientific">Staphylococcus canis</name>
    <dbReference type="NCBI Taxonomy" id="2724942"/>
    <lineage>
        <taxon>Bacteria</taxon>
        <taxon>Bacillati</taxon>
        <taxon>Bacillota</taxon>
        <taxon>Bacilli</taxon>
        <taxon>Bacillales</taxon>
        <taxon>Staphylococcaceae</taxon>
        <taxon>Staphylococcus</taxon>
    </lineage>
</organism>
<name>A0ABS0T996_9STAP</name>
<comment type="catalytic activity">
    <reaction evidence="3">
        <text>Cleavage of hydrophobic, N-terminal signal or leader sequences from secreted and periplasmic proteins.</text>
        <dbReference type="EC" id="3.4.21.89"/>
    </reaction>
</comment>
<dbReference type="InterPro" id="IPR036286">
    <property type="entry name" value="LexA/Signal_pep-like_sf"/>
</dbReference>
<dbReference type="InterPro" id="IPR019533">
    <property type="entry name" value="Peptidase_S26"/>
</dbReference>
<dbReference type="SUPFAM" id="SSF51306">
    <property type="entry name" value="LexA/Signal peptidase"/>
    <property type="match status" value="1"/>
</dbReference>
<evidence type="ECO:0000259" key="4">
    <source>
        <dbReference type="Pfam" id="PF10502"/>
    </source>
</evidence>
<evidence type="ECO:0000313" key="6">
    <source>
        <dbReference type="Proteomes" id="UP000751852"/>
    </source>
</evidence>
<comment type="caution">
    <text evidence="5">The sequence shown here is derived from an EMBL/GenBank/DDBJ whole genome shotgun (WGS) entry which is preliminary data.</text>
</comment>
<keyword evidence="6" id="KW-1185">Reference proteome</keyword>
<dbReference type="Pfam" id="PF10502">
    <property type="entry name" value="Peptidase_S26"/>
    <property type="match status" value="1"/>
</dbReference>
<dbReference type="CDD" id="cd06530">
    <property type="entry name" value="S26_SPase_I"/>
    <property type="match status" value="1"/>
</dbReference>
<keyword evidence="3" id="KW-1133">Transmembrane helix</keyword>
<evidence type="ECO:0000256" key="1">
    <source>
        <dbReference type="ARBA" id="ARBA00004401"/>
    </source>
</evidence>
<dbReference type="PANTHER" id="PTHR43390:SF1">
    <property type="entry name" value="CHLOROPLAST PROCESSING PEPTIDASE"/>
    <property type="match status" value="1"/>
</dbReference>
<dbReference type="InterPro" id="IPR000223">
    <property type="entry name" value="Pept_S26A_signal_pept_1"/>
</dbReference>
<keyword evidence="3 5" id="KW-0378">Hydrolase</keyword>